<dbReference type="GO" id="GO:0005737">
    <property type="term" value="C:cytoplasm"/>
    <property type="evidence" value="ECO:0007669"/>
    <property type="project" value="UniProtKB-SubCell"/>
</dbReference>
<dbReference type="PROSITE" id="PS00844">
    <property type="entry name" value="DALA_DALA_LIGASE_2"/>
    <property type="match status" value="1"/>
</dbReference>
<evidence type="ECO:0000259" key="10">
    <source>
        <dbReference type="PROSITE" id="PS50975"/>
    </source>
</evidence>
<evidence type="ECO:0000256" key="6">
    <source>
        <dbReference type="ARBA" id="ARBA00022840"/>
    </source>
</evidence>
<comment type="caution">
    <text evidence="11">The sequence shown here is derived from an EMBL/GenBank/DDBJ whole genome shotgun (WGS) entry which is preliminary data.</text>
</comment>
<dbReference type="STRING" id="1798377.A2872_03290"/>
<evidence type="ECO:0000313" key="12">
    <source>
        <dbReference type="Proteomes" id="UP000178681"/>
    </source>
</evidence>
<sequence>MKITVLYNLVKSVTVGRSQDILADVDTVKTAKVILEELKKLDYETDIFEISEENIGDLKKLEPDLFFNYAFGIGSIPKSEVDLANILEGMGILFTGSTARAIALTTDKALTKDVLRANNLPTPGETKFPLIVKPKDEDCSLGITESSVVMNAQELEAQVNRLKELYSEEVLVEEYIDGRELNVTILGNGENAVVLPVSEIIFGDKYPGKYKIVDFDAKWEEQTDSFKETNGVCPADLPKNLLEEINRVSKKAYEVTGCRDYARVDIRLSADNTPYILEVNANPGIGPTDGATRSAKAFGLTYSQFLEKIVQNALSR</sequence>
<evidence type="ECO:0000256" key="9">
    <source>
        <dbReference type="PROSITE-ProRule" id="PRU00409"/>
    </source>
</evidence>
<name>A0A1F5Z5X8_9BACT</name>
<organism evidence="11 12">
    <name type="scientific">Candidatus Gottesmanbacteria bacterium RIFCSPHIGHO2_01_FULL_42_12</name>
    <dbReference type="NCBI Taxonomy" id="1798377"/>
    <lineage>
        <taxon>Bacteria</taxon>
        <taxon>Candidatus Gottesmaniibacteriota</taxon>
    </lineage>
</organism>
<dbReference type="PANTHER" id="PTHR23132:SF23">
    <property type="entry name" value="D-ALANINE--D-ALANINE LIGASE B"/>
    <property type="match status" value="1"/>
</dbReference>
<dbReference type="InterPro" id="IPR000291">
    <property type="entry name" value="D-Ala_lig_Van_CS"/>
</dbReference>
<dbReference type="Gene3D" id="3.30.1490.20">
    <property type="entry name" value="ATP-grasp fold, A domain"/>
    <property type="match status" value="1"/>
</dbReference>
<keyword evidence="8" id="KW-0573">Peptidoglycan synthesis</keyword>
<evidence type="ECO:0000256" key="4">
    <source>
        <dbReference type="ARBA" id="ARBA00022598"/>
    </source>
</evidence>
<dbReference type="Proteomes" id="UP000178681">
    <property type="component" value="Unassembled WGS sequence"/>
</dbReference>
<evidence type="ECO:0000256" key="8">
    <source>
        <dbReference type="ARBA" id="ARBA00022984"/>
    </source>
</evidence>
<dbReference type="PANTHER" id="PTHR23132">
    <property type="entry name" value="D-ALANINE--D-ALANINE LIGASE"/>
    <property type="match status" value="1"/>
</dbReference>
<evidence type="ECO:0000256" key="1">
    <source>
        <dbReference type="ARBA" id="ARBA00004496"/>
    </source>
</evidence>
<dbReference type="InterPro" id="IPR011095">
    <property type="entry name" value="Dala_Dala_lig_C"/>
</dbReference>
<dbReference type="GO" id="GO:0008716">
    <property type="term" value="F:D-alanine-D-alanine ligase activity"/>
    <property type="evidence" value="ECO:0007669"/>
    <property type="project" value="InterPro"/>
</dbReference>
<dbReference type="AlphaFoldDB" id="A0A1F5Z5X8"/>
<dbReference type="InterPro" id="IPR011761">
    <property type="entry name" value="ATP-grasp"/>
</dbReference>
<evidence type="ECO:0000256" key="3">
    <source>
        <dbReference type="ARBA" id="ARBA00022490"/>
    </source>
</evidence>
<keyword evidence="4" id="KW-0436">Ligase</keyword>
<gene>
    <name evidence="11" type="ORF">A2872_03290</name>
</gene>
<protein>
    <recommendedName>
        <fullName evidence="10">ATP-grasp domain-containing protein</fullName>
    </recommendedName>
</protein>
<keyword evidence="3" id="KW-0963">Cytoplasm</keyword>
<feature type="domain" description="ATP-grasp" evidence="10">
    <location>
        <begin position="96"/>
        <end position="311"/>
    </location>
</feature>
<dbReference type="GO" id="GO:0005524">
    <property type="term" value="F:ATP binding"/>
    <property type="evidence" value="ECO:0007669"/>
    <property type="project" value="UniProtKB-UniRule"/>
</dbReference>
<comment type="similarity">
    <text evidence="2">Belongs to the D-alanine--D-alanine ligase family.</text>
</comment>
<keyword evidence="7" id="KW-0133">Cell shape</keyword>
<reference evidence="11 12" key="1">
    <citation type="journal article" date="2016" name="Nat. Commun.">
        <title>Thousands of microbial genomes shed light on interconnected biogeochemical processes in an aquifer system.</title>
        <authorList>
            <person name="Anantharaman K."/>
            <person name="Brown C.T."/>
            <person name="Hug L.A."/>
            <person name="Sharon I."/>
            <person name="Castelle C.J."/>
            <person name="Probst A.J."/>
            <person name="Thomas B.C."/>
            <person name="Singh A."/>
            <person name="Wilkins M.J."/>
            <person name="Karaoz U."/>
            <person name="Brodie E.L."/>
            <person name="Williams K.H."/>
            <person name="Hubbard S.S."/>
            <person name="Banfield J.F."/>
        </authorList>
    </citation>
    <scope>NUCLEOTIDE SEQUENCE [LARGE SCALE GENOMIC DNA]</scope>
</reference>
<evidence type="ECO:0000256" key="5">
    <source>
        <dbReference type="ARBA" id="ARBA00022741"/>
    </source>
</evidence>
<evidence type="ECO:0000256" key="2">
    <source>
        <dbReference type="ARBA" id="ARBA00010871"/>
    </source>
</evidence>
<dbReference type="Gene3D" id="3.40.50.20">
    <property type="match status" value="1"/>
</dbReference>
<dbReference type="InterPro" id="IPR013815">
    <property type="entry name" value="ATP_grasp_subdomain_1"/>
</dbReference>
<keyword evidence="5 9" id="KW-0547">Nucleotide-binding</keyword>
<evidence type="ECO:0000313" key="11">
    <source>
        <dbReference type="EMBL" id="OGG07839.1"/>
    </source>
</evidence>
<dbReference type="Pfam" id="PF07478">
    <property type="entry name" value="Dala_Dala_lig_C"/>
    <property type="match status" value="1"/>
</dbReference>
<dbReference type="PROSITE" id="PS50975">
    <property type="entry name" value="ATP_GRASP"/>
    <property type="match status" value="1"/>
</dbReference>
<keyword evidence="6 9" id="KW-0067">ATP-binding</keyword>
<dbReference type="GO" id="GO:0008360">
    <property type="term" value="P:regulation of cell shape"/>
    <property type="evidence" value="ECO:0007669"/>
    <property type="project" value="UniProtKB-KW"/>
</dbReference>
<comment type="subcellular location">
    <subcellularLocation>
        <location evidence="1">Cytoplasm</location>
    </subcellularLocation>
</comment>
<evidence type="ECO:0000256" key="7">
    <source>
        <dbReference type="ARBA" id="ARBA00022960"/>
    </source>
</evidence>
<dbReference type="GO" id="GO:0009252">
    <property type="term" value="P:peptidoglycan biosynthetic process"/>
    <property type="evidence" value="ECO:0007669"/>
    <property type="project" value="UniProtKB-KW"/>
</dbReference>
<proteinExistence type="inferred from homology"/>
<accession>A0A1F5Z5X8</accession>
<dbReference type="SUPFAM" id="SSF56059">
    <property type="entry name" value="Glutathione synthetase ATP-binding domain-like"/>
    <property type="match status" value="1"/>
</dbReference>
<dbReference type="EMBL" id="MFJG01000001">
    <property type="protein sequence ID" value="OGG07839.1"/>
    <property type="molecule type" value="Genomic_DNA"/>
</dbReference>
<dbReference type="GO" id="GO:0046872">
    <property type="term" value="F:metal ion binding"/>
    <property type="evidence" value="ECO:0007669"/>
    <property type="project" value="InterPro"/>
</dbReference>
<dbReference type="Gene3D" id="3.30.470.20">
    <property type="entry name" value="ATP-grasp fold, B domain"/>
    <property type="match status" value="1"/>
</dbReference>